<evidence type="ECO:0000313" key="3">
    <source>
        <dbReference type="Proteomes" id="UP000467840"/>
    </source>
</evidence>
<name>A0A6A6N8C8_HEVBR</name>
<protein>
    <submittedName>
        <fullName evidence="2">Uncharacterized protein</fullName>
    </submittedName>
</protein>
<comment type="caution">
    <text evidence="2">The sequence shown here is derived from an EMBL/GenBank/DDBJ whole genome shotgun (WGS) entry which is preliminary data.</text>
</comment>
<accession>A0A6A6N8C8</accession>
<dbReference type="Proteomes" id="UP000467840">
    <property type="component" value="Chromosome 10"/>
</dbReference>
<evidence type="ECO:0000256" key="1">
    <source>
        <dbReference type="SAM" id="MobiDB-lite"/>
    </source>
</evidence>
<evidence type="ECO:0000313" key="2">
    <source>
        <dbReference type="EMBL" id="KAF2320816.1"/>
    </source>
</evidence>
<dbReference type="AlphaFoldDB" id="A0A6A6N8C8"/>
<gene>
    <name evidence="2" type="ORF">GH714_031017</name>
</gene>
<reference evidence="2 3" key="1">
    <citation type="journal article" date="2020" name="Mol. Plant">
        <title>The Chromosome-Based Rubber Tree Genome Provides New Insights into Spurge Genome Evolution and Rubber Biosynthesis.</title>
        <authorList>
            <person name="Liu J."/>
            <person name="Shi C."/>
            <person name="Shi C.C."/>
            <person name="Li W."/>
            <person name="Zhang Q.J."/>
            <person name="Zhang Y."/>
            <person name="Li K."/>
            <person name="Lu H.F."/>
            <person name="Shi C."/>
            <person name="Zhu S.T."/>
            <person name="Xiao Z.Y."/>
            <person name="Nan H."/>
            <person name="Yue Y."/>
            <person name="Zhu X.G."/>
            <person name="Wu Y."/>
            <person name="Hong X.N."/>
            <person name="Fan G.Y."/>
            <person name="Tong Y."/>
            <person name="Zhang D."/>
            <person name="Mao C.L."/>
            <person name="Liu Y.L."/>
            <person name="Hao S.J."/>
            <person name="Liu W.Q."/>
            <person name="Lv M.Q."/>
            <person name="Zhang H.B."/>
            <person name="Liu Y."/>
            <person name="Hu-Tang G.R."/>
            <person name="Wang J.P."/>
            <person name="Wang J.H."/>
            <person name="Sun Y.H."/>
            <person name="Ni S.B."/>
            <person name="Chen W.B."/>
            <person name="Zhang X.C."/>
            <person name="Jiao Y.N."/>
            <person name="Eichler E.E."/>
            <person name="Li G.H."/>
            <person name="Liu X."/>
            <person name="Gao L.Z."/>
        </authorList>
    </citation>
    <scope>NUCLEOTIDE SEQUENCE [LARGE SCALE GENOMIC DNA]</scope>
    <source>
        <strain evidence="3">cv. GT1</strain>
        <tissue evidence="2">Leaf</tissue>
    </source>
</reference>
<proteinExistence type="predicted"/>
<sequence length="177" mass="19409">MVGKVCGGHYVKHSHHFQLGIIVHERSSKKHSVVKDSSSDEEEDTRQTNMPSEIGLSNAYKVNEGLEKSCASVHSLDQQAACDNSTHLGNRQLHVSPIGGDNCDDSSCSRQPLKNGALEDSFNHYKSGAQSIDTLRNVKSDSSEKVECSNTQGNISYNFELDMFPLAPTPNQLFARS</sequence>
<dbReference type="EMBL" id="JAAGAX010000003">
    <property type="protein sequence ID" value="KAF2320816.1"/>
    <property type="molecule type" value="Genomic_DNA"/>
</dbReference>
<feature type="region of interest" description="Disordered" evidence="1">
    <location>
        <begin position="28"/>
        <end position="51"/>
    </location>
</feature>
<organism evidence="2 3">
    <name type="scientific">Hevea brasiliensis</name>
    <name type="common">Para rubber tree</name>
    <name type="synonym">Siphonia brasiliensis</name>
    <dbReference type="NCBI Taxonomy" id="3981"/>
    <lineage>
        <taxon>Eukaryota</taxon>
        <taxon>Viridiplantae</taxon>
        <taxon>Streptophyta</taxon>
        <taxon>Embryophyta</taxon>
        <taxon>Tracheophyta</taxon>
        <taxon>Spermatophyta</taxon>
        <taxon>Magnoliopsida</taxon>
        <taxon>eudicotyledons</taxon>
        <taxon>Gunneridae</taxon>
        <taxon>Pentapetalae</taxon>
        <taxon>rosids</taxon>
        <taxon>fabids</taxon>
        <taxon>Malpighiales</taxon>
        <taxon>Euphorbiaceae</taxon>
        <taxon>Crotonoideae</taxon>
        <taxon>Micrandreae</taxon>
        <taxon>Hevea</taxon>
    </lineage>
</organism>
<keyword evidence="3" id="KW-1185">Reference proteome</keyword>